<dbReference type="Gene3D" id="3.40.50.2300">
    <property type="match status" value="1"/>
</dbReference>
<dbReference type="PANTHER" id="PTHR42713">
    <property type="entry name" value="HISTIDINE KINASE-RELATED"/>
    <property type="match status" value="1"/>
</dbReference>
<dbReference type="PROSITE" id="PS50110">
    <property type="entry name" value="RESPONSE_REGULATORY"/>
    <property type="match status" value="1"/>
</dbReference>
<keyword evidence="7" id="KW-0804">Transcription</keyword>
<evidence type="ECO:0000256" key="8">
    <source>
        <dbReference type="PROSITE-ProRule" id="PRU00169"/>
    </source>
</evidence>
<sequence>MLLADDERIILEGISKVVDWESLNTELVDTAKNGLEAYEKIVQHQPHIVISDIKMPGLDGLSLVKKVHEEFPSIQFILLSGFSEFDYARTAMQYGVKNYLLKPCNELKISEALNEVITEIKCTEDQKCFIDHLKKDLDKAKPYIKAQLLTELLSSNKDLAYYQKLIDVEISDQQVKLILFQLESEFSYEHIHAIKNIGSEIFGTPMLNTNIGEYALFLVETDGGAEKLQQQVKQIRDRFSQFYKIDTTVAISGGDYVRNVRNLYLEALECLKHRFYLGEGSIITKADITRGEPDRQNGFVFDEQQMSMLIKSGNVIDVSREISGFFEKLMDLRLGIPMTKSYCIQLFLAIVQTGNSERMQIYLDGISSIMQVDTVQQMHEYIKQAAVEITQDYFESYKSKQSTVIGRVISIMNEHLGNPELSLKLVAGKMLYMNADYLGKLFKLETGERFSSYLTKLRIEKAIEHIQGTEDVKIVTLAELIGFGDNPQYFSQVFKKYTGYTPTEYRRVP</sequence>
<evidence type="ECO:0000256" key="7">
    <source>
        <dbReference type="ARBA" id="ARBA00023163"/>
    </source>
</evidence>
<reference evidence="11 12" key="1">
    <citation type="submission" date="2024-09" db="EMBL/GenBank/DDBJ databases">
        <authorList>
            <person name="Sun Q."/>
            <person name="Mori K."/>
        </authorList>
    </citation>
    <scope>NUCLEOTIDE SEQUENCE [LARGE SCALE GENOMIC DNA]</scope>
    <source>
        <strain evidence="11 12">CCM 7228</strain>
    </source>
</reference>
<feature type="modified residue" description="4-aspartylphosphate" evidence="8">
    <location>
        <position position="52"/>
    </location>
</feature>
<comment type="caution">
    <text evidence="11">The sequence shown here is derived from an EMBL/GenBank/DDBJ whole genome shotgun (WGS) entry which is preliminary data.</text>
</comment>
<dbReference type="SUPFAM" id="SSF48371">
    <property type="entry name" value="ARM repeat"/>
    <property type="match status" value="1"/>
</dbReference>
<dbReference type="SMART" id="SM00448">
    <property type="entry name" value="REC"/>
    <property type="match status" value="1"/>
</dbReference>
<organism evidence="11 12">
    <name type="scientific">Metabacillus herbersteinensis</name>
    <dbReference type="NCBI Taxonomy" id="283816"/>
    <lineage>
        <taxon>Bacteria</taxon>
        <taxon>Bacillati</taxon>
        <taxon>Bacillota</taxon>
        <taxon>Bacilli</taxon>
        <taxon>Bacillales</taxon>
        <taxon>Bacillaceae</taxon>
        <taxon>Metabacillus</taxon>
    </lineage>
</organism>
<accession>A0ABV6GA36</accession>
<comment type="subcellular location">
    <subcellularLocation>
        <location evidence="1">Cytoplasm</location>
    </subcellularLocation>
</comment>
<keyword evidence="3 8" id="KW-0597">Phosphoprotein</keyword>
<dbReference type="SUPFAM" id="SSF46689">
    <property type="entry name" value="Homeodomain-like"/>
    <property type="match status" value="1"/>
</dbReference>
<dbReference type="Proteomes" id="UP001589854">
    <property type="component" value="Unassembled WGS sequence"/>
</dbReference>
<dbReference type="PROSITE" id="PS01124">
    <property type="entry name" value="HTH_ARAC_FAMILY_2"/>
    <property type="match status" value="1"/>
</dbReference>
<gene>
    <name evidence="11" type="ORF">ACFFIX_02865</name>
</gene>
<dbReference type="InterPro" id="IPR009057">
    <property type="entry name" value="Homeodomain-like_sf"/>
</dbReference>
<evidence type="ECO:0000256" key="3">
    <source>
        <dbReference type="ARBA" id="ARBA00022553"/>
    </source>
</evidence>
<dbReference type="InterPro" id="IPR001789">
    <property type="entry name" value="Sig_transdc_resp-reg_receiver"/>
</dbReference>
<keyword evidence="2" id="KW-0963">Cytoplasm</keyword>
<evidence type="ECO:0000313" key="12">
    <source>
        <dbReference type="Proteomes" id="UP001589854"/>
    </source>
</evidence>
<evidence type="ECO:0000256" key="2">
    <source>
        <dbReference type="ARBA" id="ARBA00022490"/>
    </source>
</evidence>
<name>A0ABV6GA36_9BACI</name>
<dbReference type="SUPFAM" id="SSF52172">
    <property type="entry name" value="CheY-like"/>
    <property type="match status" value="1"/>
</dbReference>
<evidence type="ECO:0000256" key="4">
    <source>
        <dbReference type="ARBA" id="ARBA00023012"/>
    </source>
</evidence>
<evidence type="ECO:0000259" key="10">
    <source>
        <dbReference type="PROSITE" id="PS50110"/>
    </source>
</evidence>
<keyword evidence="5" id="KW-0805">Transcription regulation</keyword>
<keyword evidence="6" id="KW-0238">DNA-binding</keyword>
<evidence type="ECO:0000256" key="5">
    <source>
        <dbReference type="ARBA" id="ARBA00023015"/>
    </source>
</evidence>
<dbReference type="SMART" id="SM00342">
    <property type="entry name" value="HTH_ARAC"/>
    <property type="match status" value="1"/>
</dbReference>
<dbReference type="Pfam" id="PF12833">
    <property type="entry name" value="HTH_18"/>
    <property type="match status" value="1"/>
</dbReference>
<evidence type="ECO:0000313" key="11">
    <source>
        <dbReference type="EMBL" id="MFC0270400.1"/>
    </source>
</evidence>
<dbReference type="InterPro" id="IPR011006">
    <property type="entry name" value="CheY-like_superfamily"/>
</dbReference>
<dbReference type="EMBL" id="JBHLVO010000001">
    <property type="protein sequence ID" value="MFC0270400.1"/>
    <property type="molecule type" value="Genomic_DNA"/>
</dbReference>
<dbReference type="RefSeq" id="WP_378930382.1">
    <property type="nucleotide sequence ID" value="NZ_JBHLVO010000001.1"/>
</dbReference>
<dbReference type="InterPro" id="IPR051552">
    <property type="entry name" value="HptR"/>
</dbReference>
<dbReference type="InterPro" id="IPR016024">
    <property type="entry name" value="ARM-type_fold"/>
</dbReference>
<dbReference type="InterPro" id="IPR018060">
    <property type="entry name" value="HTH_AraC"/>
</dbReference>
<dbReference type="Pfam" id="PF00072">
    <property type="entry name" value="Response_reg"/>
    <property type="match status" value="1"/>
</dbReference>
<dbReference type="Gene3D" id="1.10.10.60">
    <property type="entry name" value="Homeodomain-like"/>
    <property type="match status" value="2"/>
</dbReference>
<feature type="domain" description="Response regulatory" evidence="10">
    <location>
        <begin position="1"/>
        <end position="117"/>
    </location>
</feature>
<keyword evidence="4" id="KW-0902">Two-component regulatory system</keyword>
<evidence type="ECO:0000256" key="1">
    <source>
        <dbReference type="ARBA" id="ARBA00004496"/>
    </source>
</evidence>
<dbReference type="PANTHER" id="PTHR42713:SF3">
    <property type="entry name" value="TRANSCRIPTIONAL REGULATORY PROTEIN HPTR"/>
    <property type="match status" value="1"/>
</dbReference>
<evidence type="ECO:0000256" key="6">
    <source>
        <dbReference type="ARBA" id="ARBA00023125"/>
    </source>
</evidence>
<evidence type="ECO:0000259" key="9">
    <source>
        <dbReference type="PROSITE" id="PS01124"/>
    </source>
</evidence>
<proteinExistence type="predicted"/>
<dbReference type="CDD" id="cd17536">
    <property type="entry name" value="REC_YesN-like"/>
    <property type="match status" value="1"/>
</dbReference>
<keyword evidence="12" id="KW-1185">Reference proteome</keyword>
<protein>
    <submittedName>
        <fullName evidence="11">Response regulator</fullName>
    </submittedName>
</protein>
<feature type="domain" description="HTH araC/xylS-type" evidence="9">
    <location>
        <begin position="406"/>
        <end position="508"/>
    </location>
</feature>